<evidence type="ECO:0000313" key="3">
    <source>
        <dbReference type="Proteomes" id="UP000022611"/>
    </source>
</evidence>
<dbReference type="EMBL" id="AFOY02000015">
    <property type="protein sequence ID" value="EXF93738.1"/>
    <property type="molecule type" value="Genomic_DNA"/>
</dbReference>
<feature type="signal peptide" evidence="1">
    <location>
        <begin position="1"/>
        <end position="25"/>
    </location>
</feature>
<dbReference type="AlphaFoldDB" id="A0A010SRW9"/>
<dbReference type="NCBIfam" id="TIGR03757">
    <property type="entry name" value="conj_TIGR03757"/>
    <property type="match status" value="1"/>
</dbReference>
<feature type="chain" id="PRO_5001456835" evidence="1">
    <location>
        <begin position="26"/>
        <end position="139"/>
    </location>
</feature>
<dbReference type="HOGENOM" id="CLU_126563_0_0_6"/>
<reference evidence="2 3" key="1">
    <citation type="journal article" date="2011" name="J. Bacteriol.">
        <title>Draft genome sequence of the polycyclic aromatic hydrocarbon-degrading, genetically engineered bioluminescent bioreporter Pseudomonas fluorescens HK44.</title>
        <authorList>
            <person name="Chauhan A."/>
            <person name="Layton A.C."/>
            <person name="Williams D.E."/>
            <person name="Smartt A.E."/>
            <person name="Ripp S."/>
            <person name="Karpinets T.V."/>
            <person name="Brown S.D."/>
            <person name="Sayler G.S."/>
        </authorList>
    </citation>
    <scope>NUCLEOTIDE SEQUENCE [LARGE SCALE GENOMIC DNA]</scope>
    <source>
        <strain evidence="2 3">HK44</strain>
    </source>
</reference>
<name>A0A010SRW9_PSEFL</name>
<organism evidence="2 3">
    <name type="scientific">Pseudomonas fluorescens HK44</name>
    <dbReference type="NCBI Taxonomy" id="1042209"/>
    <lineage>
        <taxon>Bacteria</taxon>
        <taxon>Pseudomonadati</taxon>
        <taxon>Pseudomonadota</taxon>
        <taxon>Gammaproteobacteria</taxon>
        <taxon>Pseudomonadales</taxon>
        <taxon>Pseudomonadaceae</taxon>
        <taxon>Pseudomonas</taxon>
    </lineage>
</organism>
<evidence type="ECO:0000313" key="2">
    <source>
        <dbReference type="EMBL" id="EXF93738.1"/>
    </source>
</evidence>
<dbReference type="Proteomes" id="UP000022611">
    <property type="component" value="Unassembled WGS sequence"/>
</dbReference>
<dbReference type="eggNOG" id="ENOG50317V3">
    <property type="taxonomic scope" value="Bacteria"/>
</dbReference>
<dbReference type="PATRIC" id="fig|1042209.11.peg.4155"/>
<protein>
    <submittedName>
        <fullName evidence="2">Integrating conjugative element protein</fullName>
    </submittedName>
</protein>
<evidence type="ECO:0000256" key="1">
    <source>
        <dbReference type="SAM" id="SignalP"/>
    </source>
</evidence>
<gene>
    <name evidence="2" type="ORF">HK44_008830</name>
</gene>
<accession>A0A010SRW9</accession>
<sequence length="139" mass="14811">MIQLPTVAALASVLYIIVLFSPAAAADVLVITDTLHPVQSPAGTRVIQLDQPARIEAELTQNLPAAPDAAVALLQQRLRDGGSALQQRIGQAYQGITDAWGLGVAKIPAIVVDRRYVVYGESDVARAVARIDAYRSTRP</sequence>
<proteinExistence type="predicted"/>
<keyword evidence="1" id="KW-0732">Signal</keyword>
<dbReference type="Pfam" id="PF07511">
    <property type="entry name" value="DUF1525"/>
    <property type="match status" value="1"/>
</dbReference>
<comment type="caution">
    <text evidence="2">The sequence shown here is derived from an EMBL/GenBank/DDBJ whole genome shotgun (WGS) entry which is preliminary data.</text>
</comment>
<dbReference type="InterPro" id="IPR011090">
    <property type="entry name" value="Integr_conj_element_PFL4709"/>
</dbReference>